<dbReference type="PROSITE" id="PS51857">
    <property type="entry name" value="CSD_2"/>
    <property type="match status" value="1"/>
</dbReference>
<accession>A0ABY5V0Q5</accession>
<dbReference type="InterPro" id="IPR012340">
    <property type="entry name" value="NA-bd_OB-fold"/>
</dbReference>
<evidence type="ECO:0000259" key="2">
    <source>
        <dbReference type="PROSITE" id="PS51857"/>
    </source>
</evidence>
<sequence>MAGSQSFGKRENEKKKRARRLEKQKRREERQAGGPSSFEEMIAYVDENGRIADTLPEKSGREEVRPEDVPIATPKRESSVPEMLTGRVEHFNESRGYGFIKDMESSEKYFFHVSSAPPDIAEGHIVAFGTERGTRGMNAVSITRTK</sequence>
<gene>
    <name evidence="3" type="ORF">NQ491_03255</name>
</gene>
<dbReference type="SUPFAM" id="SSF50249">
    <property type="entry name" value="Nucleic acid-binding proteins"/>
    <property type="match status" value="1"/>
</dbReference>
<feature type="compositionally biased region" description="Basic residues" evidence="1">
    <location>
        <begin position="15"/>
        <end position="24"/>
    </location>
</feature>
<feature type="region of interest" description="Disordered" evidence="1">
    <location>
        <begin position="54"/>
        <end position="83"/>
    </location>
</feature>
<proteinExistence type="predicted"/>
<evidence type="ECO:0000256" key="1">
    <source>
        <dbReference type="SAM" id="MobiDB-lite"/>
    </source>
</evidence>
<dbReference type="Proteomes" id="UP001059295">
    <property type="component" value="Chromosome"/>
</dbReference>
<organism evidence="3 4">
    <name type="scientific">Alistipes ihumii AP11</name>
    <dbReference type="NCBI Taxonomy" id="1211813"/>
    <lineage>
        <taxon>Bacteria</taxon>
        <taxon>Pseudomonadati</taxon>
        <taxon>Bacteroidota</taxon>
        <taxon>Bacteroidia</taxon>
        <taxon>Bacteroidales</taxon>
        <taxon>Rikenellaceae</taxon>
        <taxon>Alistipes</taxon>
    </lineage>
</organism>
<dbReference type="CDD" id="cd04458">
    <property type="entry name" value="CSP_CDS"/>
    <property type="match status" value="1"/>
</dbReference>
<dbReference type="Pfam" id="PF00313">
    <property type="entry name" value="CSD"/>
    <property type="match status" value="1"/>
</dbReference>
<name>A0ABY5V0Q5_9BACT</name>
<evidence type="ECO:0000313" key="4">
    <source>
        <dbReference type="Proteomes" id="UP001059295"/>
    </source>
</evidence>
<dbReference type="EMBL" id="CP102294">
    <property type="protein sequence ID" value="UWN57810.1"/>
    <property type="molecule type" value="Genomic_DNA"/>
</dbReference>
<evidence type="ECO:0000313" key="3">
    <source>
        <dbReference type="EMBL" id="UWN57810.1"/>
    </source>
</evidence>
<dbReference type="Gene3D" id="2.40.50.140">
    <property type="entry name" value="Nucleic acid-binding proteins"/>
    <property type="match status" value="1"/>
</dbReference>
<dbReference type="InterPro" id="IPR011129">
    <property type="entry name" value="CSD"/>
</dbReference>
<feature type="domain" description="CSD" evidence="2">
    <location>
        <begin position="83"/>
        <end position="144"/>
    </location>
</feature>
<dbReference type="RefSeq" id="WP_019244756.1">
    <property type="nucleotide sequence ID" value="NZ_CAPH01000003.1"/>
</dbReference>
<dbReference type="InterPro" id="IPR002059">
    <property type="entry name" value="CSP_DNA-bd"/>
</dbReference>
<protein>
    <submittedName>
        <fullName evidence="3">Cold shock domain-containing protein</fullName>
    </submittedName>
</protein>
<reference evidence="3" key="1">
    <citation type="journal article" date="2022" name="Cell">
        <title>Design, construction, and in vivo augmentation of a complex gut microbiome.</title>
        <authorList>
            <person name="Cheng A.G."/>
            <person name="Ho P.Y."/>
            <person name="Aranda-Diaz A."/>
            <person name="Jain S."/>
            <person name="Yu F.B."/>
            <person name="Meng X."/>
            <person name="Wang M."/>
            <person name="Iakiviak M."/>
            <person name="Nagashima K."/>
            <person name="Zhao A."/>
            <person name="Murugkar P."/>
            <person name="Patil A."/>
            <person name="Atabakhsh K."/>
            <person name="Weakley A."/>
            <person name="Yan J."/>
            <person name="Brumbaugh A.R."/>
            <person name="Higginbottom S."/>
            <person name="Dimas A."/>
            <person name="Shiver A.L."/>
            <person name="Deutschbauer A."/>
            <person name="Neff N."/>
            <person name="Sonnenburg J.L."/>
            <person name="Huang K.C."/>
            <person name="Fischbach M.A."/>
        </authorList>
    </citation>
    <scope>NUCLEOTIDE SEQUENCE</scope>
    <source>
        <strain evidence="3">AP11</strain>
    </source>
</reference>
<dbReference type="SMART" id="SM00357">
    <property type="entry name" value="CSP"/>
    <property type="match status" value="1"/>
</dbReference>
<feature type="region of interest" description="Disordered" evidence="1">
    <location>
        <begin position="1"/>
        <end position="40"/>
    </location>
</feature>
<feature type="compositionally biased region" description="Basic and acidic residues" evidence="1">
    <location>
        <begin position="54"/>
        <end position="79"/>
    </location>
</feature>
<dbReference type="GeneID" id="82890719"/>
<keyword evidence="4" id="KW-1185">Reference proteome</keyword>